<evidence type="ECO:0000256" key="4">
    <source>
        <dbReference type="ARBA" id="ARBA00022692"/>
    </source>
</evidence>
<evidence type="ECO:0000313" key="9">
    <source>
        <dbReference type="Proteomes" id="UP000237889"/>
    </source>
</evidence>
<dbReference type="GO" id="GO:0016020">
    <property type="term" value="C:membrane"/>
    <property type="evidence" value="ECO:0007669"/>
    <property type="project" value="UniProtKB-SubCell"/>
</dbReference>
<feature type="transmembrane region" description="Helical" evidence="7">
    <location>
        <begin position="445"/>
        <end position="466"/>
    </location>
</feature>
<proteinExistence type="inferred from homology"/>
<feature type="transmembrane region" description="Helical" evidence="7">
    <location>
        <begin position="81"/>
        <end position="101"/>
    </location>
</feature>
<feature type="transmembrane region" description="Helical" evidence="7">
    <location>
        <begin position="224"/>
        <end position="243"/>
    </location>
</feature>
<evidence type="ECO:0008006" key="10">
    <source>
        <dbReference type="Google" id="ProtNLM"/>
    </source>
</evidence>
<dbReference type="AlphaFoldDB" id="A0A2S0NEA0"/>
<comment type="subcellular location">
    <subcellularLocation>
        <location evidence="1">Membrane</location>
        <topology evidence="1">Multi-pass membrane protein</topology>
    </subcellularLocation>
</comment>
<feature type="transmembrane region" description="Helical" evidence="7">
    <location>
        <begin position="255"/>
        <end position="276"/>
    </location>
</feature>
<comment type="similarity">
    <text evidence="2">Belongs to the major facilitator superfamily. Folate-biopterin transporter (TC 2.A.71) family.</text>
</comment>
<evidence type="ECO:0000256" key="1">
    <source>
        <dbReference type="ARBA" id="ARBA00004141"/>
    </source>
</evidence>
<dbReference type="Pfam" id="PF03092">
    <property type="entry name" value="BT1"/>
    <property type="match status" value="1"/>
</dbReference>
<keyword evidence="9" id="KW-1185">Reference proteome</keyword>
<accession>A0A2S0NEA0</accession>
<feature type="transmembrane region" description="Helical" evidence="7">
    <location>
        <begin position="343"/>
        <end position="363"/>
    </location>
</feature>
<feature type="transmembrane region" description="Helical" evidence="7">
    <location>
        <begin position="282"/>
        <end position="298"/>
    </location>
</feature>
<protein>
    <recommendedName>
        <fullName evidence="10">Folate/biopterin family MFS transporter</fullName>
    </recommendedName>
</protein>
<dbReference type="RefSeq" id="WP_106749839.1">
    <property type="nucleotide sequence ID" value="NZ_CP027668.1"/>
</dbReference>
<feature type="transmembrane region" description="Helical" evidence="7">
    <location>
        <begin position="113"/>
        <end position="139"/>
    </location>
</feature>
<reference evidence="8 9" key="1">
    <citation type="submission" date="2018-03" db="EMBL/GenBank/DDBJ databases">
        <title>Genome sequencing of Phreatobacter sp.</title>
        <authorList>
            <person name="Kim S.-J."/>
            <person name="Heo J."/>
            <person name="Kwon S.-W."/>
        </authorList>
    </citation>
    <scope>NUCLEOTIDE SEQUENCE [LARGE SCALE GENOMIC DNA]</scope>
    <source>
        <strain evidence="8 9">S-12</strain>
    </source>
</reference>
<keyword evidence="6 7" id="KW-0472">Membrane</keyword>
<gene>
    <name evidence="8" type="ORF">C6569_16345</name>
</gene>
<feature type="transmembrane region" description="Helical" evidence="7">
    <location>
        <begin position="44"/>
        <end position="61"/>
    </location>
</feature>
<feature type="transmembrane region" description="Helical" evidence="7">
    <location>
        <begin position="196"/>
        <end position="218"/>
    </location>
</feature>
<sequence>MTSQTSGAPDPVAPRPHEPGALATRLAAVWHDNVARPVRALKSAYLPLLLVYFAYGALGIIDVARDMWVKESLSLSPADLAGIGVWLSLPWTIKMVFGQLVDSVPLFGSQRRAYVLIGAALVALGLLTLAGSAGGWLAGVRSDQAYVLGVLLIVLGAVIQDVVADAMSSEVVARTDETGAARPDADIRAELGMVQVLGRLALGIGILSVAGLSGWLAQHLTREQVFLCGLAIPLLSVAGILAAPAEMAQRRPLDWRILGGGIAFGAFVVSVALVGVPYAQEVVFVGSMAIVLTMLHLVTRDIDPKTRRAILFASVIIFAFRATPGVGDGYFWWSLDVLKFDEAFYGVLRQTGAVLAIAAMWLFSKQLTEYSVTSVLFWIAVAGTILSLPNIGLFYGLADWTQATFGFGARTIAVVDAATSSPFAQLSMIPLLTLIAYYAPEGRRATWFALMASLMNLALVAGQLQTKYLNQIFTVGRGNYAELGDLLITATVIGFVVPVAVILMFRKRV</sequence>
<feature type="transmembrane region" description="Helical" evidence="7">
    <location>
        <begin position="417"/>
        <end position="438"/>
    </location>
</feature>
<keyword evidence="5 7" id="KW-1133">Transmembrane helix</keyword>
<feature type="transmembrane region" description="Helical" evidence="7">
    <location>
        <begin position="145"/>
        <end position="164"/>
    </location>
</feature>
<organism evidence="8 9">
    <name type="scientific">Phreatobacter cathodiphilus</name>
    <dbReference type="NCBI Taxonomy" id="1868589"/>
    <lineage>
        <taxon>Bacteria</taxon>
        <taxon>Pseudomonadati</taxon>
        <taxon>Pseudomonadota</taxon>
        <taxon>Alphaproteobacteria</taxon>
        <taxon>Hyphomicrobiales</taxon>
        <taxon>Phreatobacteraceae</taxon>
        <taxon>Phreatobacter</taxon>
    </lineage>
</organism>
<evidence type="ECO:0000256" key="7">
    <source>
        <dbReference type="SAM" id="Phobius"/>
    </source>
</evidence>
<dbReference type="EMBL" id="CP027668">
    <property type="protein sequence ID" value="AVO46499.1"/>
    <property type="molecule type" value="Genomic_DNA"/>
</dbReference>
<dbReference type="SUPFAM" id="SSF103473">
    <property type="entry name" value="MFS general substrate transporter"/>
    <property type="match status" value="1"/>
</dbReference>
<dbReference type="InterPro" id="IPR039309">
    <property type="entry name" value="BT1"/>
</dbReference>
<feature type="transmembrane region" description="Helical" evidence="7">
    <location>
        <begin position="486"/>
        <end position="505"/>
    </location>
</feature>
<dbReference type="PANTHER" id="PTHR31585">
    <property type="entry name" value="FOLATE-BIOPTERIN TRANSPORTER 1, CHLOROPLASTIC"/>
    <property type="match status" value="1"/>
</dbReference>
<feature type="transmembrane region" description="Helical" evidence="7">
    <location>
        <begin position="375"/>
        <end position="397"/>
    </location>
</feature>
<evidence type="ECO:0000256" key="3">
    <source>
        <dbReference type="ARBA" id="ARBA00022448"/>
    </source>
</evidence>
<dbReference type="PANTHER" id="PTHR31585:SF0">
    <property type="entry name" value="FOLATE-BIOPTERIN TRANSPORTER 1, CHLOROPLASTIC"/>
    <property type="match status" value="1"/>
</dbReference>
<dbReference type="OrthoDB" id="9764193at2"/>
<keyword evidence="4 7" id="KW-0812">Transmembrane</keyword>
<evidence type="ECO:0000256" key="5">
    <source>
        <dbReference type="ARBA" id="ARBA00022989"/>
    </source>
</evidence>
<dbReference type="InterPro" id="IPR036259">
    <property type="entry name" value="MFS_trans_sf"/>
</dbReference>
<dbReference type="KEGG" id="phr:C6569_16345"/>
<feature type="transmembrane region" description="Helical" evidence="7">
    <location>
        <begin position="310"/>
        <end position="331"/>
    </location>
</feature>
<keyword evidence="3" id="KW-0813">Transport</keyword>
<evidence type="ECO:0000256" key="2">
    <source>
        <dbReference type="ARBA" id="ARBA00007015"/>
    </source>
</evidence>
<evidence type="ECO:0000313" key="8">
    <source>
        <dbReference type="EMBL" id="AVO46499.1"/>
    </source>
</evidence>
<dbReference type="Proteomes" id="UP000237889">
    <property type="component" value="Chromosome"/>
</dbReference>
<evidence type="ECO:0000256" key="6">
    <source>
        <dbReference type="ARBA" id="ARBA00023136"/>
    </source>
</evidence>
<name>A0A2S0NEA0_9HYPH</name>